<dbReference type="Proteomes" id="UP000309997">
    <property type="component" value="Unassembled WGS sequence"/>
</dbReference>
<evidence type="ECO:0000313" key="1">
    <source>
        <dbReference type="EMBL" id="KAL3582786.1"/>
    </source>
</evidence>
<proteinExistence type="predicted"/>
<dbReference type="EMBL" id="RCHU02000008">
    <property type="protein sequence ID" value="KAL3582786.1"/>
    <property type="molecule type" value="Genomic_DNA"/>
</dbReference>
<evidence type="ECO:0000313" key="2">
    <source>
        <dbReference type="Proteomes" id="UP000309997"/>
    </source>
</evidence>
<reference evidence="1 2" key="1">
    <citation type="journal article" date="2024" name="Plant Biotechnol. J.">
        <title>Genome and CRISPR/Cas9 system of a widespread forest tree (Populus alba) in the world.</title>
        <authorList>
            <person name="Liu Y.J."/>
            <person name="Jiang P.F."/>
            <person name="Han X.M."/>
            <person name="Li X.Y."/>
            <person name="Wang H.M."/>
            <person name="Wang Y.J."/>
            <person name="Wang X.X."/>
            <person name="Zeng Q.Y."/>
        </authorList>
    </citation>
    <scope>NUCLEOTIDE SEQUENCE [LARGE SCALE GENOMIC DNA]</scope>
    <source>
        <strain evidence="2">cv. PAL-ZL1</strain>
    </source>
</reference>
<gene>
    <name evidence="1" type="ORF">D5086_017118</name>
</gene>
<comment type="caution">
    <text evidence="1">The sequence shown here is derived from an EMBL/GenBank/DDBJ whole genome shotgun (WGS) entry which is preliminary data.</text>
</comment>
<protein>
    <submittedName>
        <fullName evidence="1">Uncharacterized protein</fullName>
    </submittedName>
</protein>
<organism evidence="1 2">
    <name type="scientific">Populus alba</name>
    <name type="common">White poplar</name>
    <dbReference type="NCBI Taxonomy" id="43335"/>
    <lineage>
        <taxon>Eukaryota</taxon>
        <taxon>Viridiplantae</taxon>
        <taxon>Streptophyta</taxon>
        <taxon>Embryophyta</taxon>
        <taxon>Tracheophyta</taxon>
        <taxon>Spermatophyta</taxon>
        <taxon>Magnoliopsida</taxon>
        <taxon>eudicotyledons</taxon>
        <taxon>Gunneridae</taxon>
        <taxon>Pentapetalae</taxon>
        <taxon>rosids</taxon>
        <taxon>fabids</taxon>
        <taxon>Malpighiales</taxon>
        <taxon>Salicaceae</taxon>
        <taxon>Saliceae</taxon>
        <taxon>Populus</taxon>
    </lineage>
</organism>
<keyword evidence="2" id="KW-1185">Reference proteome</keyword>
<name>A0ACC4BXQ0_POPAL</name>
<sequence length="188" mass="20972">MPEREYRGSVVYCLLLIYPRECSEERGSVQMSGFEGVLELEIPGLSCLHTYLDPLCTVMKWAKFLYRRQIVYIQKPGFHSLLIGEAPEGFIAEVEANGRHERRPDRGGFLQERPEITCGLLGNLCSSGRPCRALLHMPSSNISAGGPNSDGVLLVPLDLRPKFPLYSLYGIGKLLVIVFALKVYATVQ</sequence>
<accession>A0ACC4BXQ0</accession>